<feature type="transmembrane region" description="Helical" evidence="13">
    <location>
        <begin position="6"/>
        <end position="24"/>
    </location>
</feature>
<evidence type="ECO:0000256" key="3">
    <source>
        <dbReference type="ARBA" id="ARBA00022516"/>
    </source>
</evidence>
<dbReference type="Gene3D" id="3.30.870.10">
    <property type="entry name" value="Endonuclease Chain A"/>
    <property type="match status" value="2"/>
</dbReference>
<feature type="transmembrane region" description="Helical" evidence="13">
    <location>
        <begin position="31"/>
        <end position="51"/>
    </location>
</feature>
<dbReference type="SUPFAM" id="SSF56024">
    <property type="entry name" value="Phospholipase D/nuclease"/>
    <property type="match status" value="2"/>
</dbReference>
<organism evidence="15 16">
    <name type="scientific">Winogradskyella litorisediminis</name>
    <dbReference type="NCBI Taxonomy" id="1156618"/>
    <lineage>
        <taxon>Bacteria</taxon>
        <taxon>Pseudomonadati</taxon>
        <taxon>Bacteroidota</taxon>
        <taxon>Flavobacteriia</taxon>
        <taxon>Flavobacteriales</taxon>
        <taxon>Flavobacteriaceae</taxon>
        <taxon>Winogradskyella</taxon>
    </lineage>
</organism>
<dbReference type="InterPro" id="IPR001736">
    <property type="entry name" value="PLipase_D/transphosphatidylase"/>
</dbReference>
<keyword evidence="2" id="KW-1003">Cell membrane</keyword>
<dbReference type="CDD" id="cd09110">
    <property type="entry name" value="PLDc_CLS_1"/>
    <property type="match status" value="1"/>
</dbReference>
<dbReference type="Pfam" id="PF13396">
    <property type="entry name" value="PLDc_N"/>
    <property type="match status" value="1"/>
</dbReference>
<evidence type="ECO:0000256" key="6">
    <source>
        <dbReference type="ARBA" id="ARBA00022737"/>
    </source>
</evidence>
<feature type="domain" description="PLD phosphodiesterase" evidence="14">
    <location>
        <begin position="388"/>
        <end position="415"/>
    </location>
</feature>
<dbReference type="InterPro" id="IPR022924">
    <property type="entry name" value="Cardiolipin_synthase"/>
</dbReference>
<evidence type="ECO:0000256" key="1">
    <source>
        <dbReference type="ARBA" id="ARBA00004651"/>
    </source>
</evidence>
<dbReference type="SMART" id="SM00155">
    <property type="entry name" value="PLDc"/>
    <property type="match status" value="2"/>
</dbReference>
<keyword evidence="8" id="KW-0443">Lipid metabolism</keyword>
<comment type="caution">
    <text evidence="15">The sequence shown here is derived from an EMBL/GenBank/DDBJ whole genome shotgun (WGS) entry which is preliminary data.</text>
</comment>
<keyword evidence="10" id="KW-0594">Phospholipid biosynthesis</keyword>
<keyword evidence="6" id="KW-0677">Repeat</keyword>
<evidence type="ECO:0000256" key="13">
    <source>
        <dbReference type="SAM" id="Phobius"/>
    </source>
</evidence>
<evidence type="ECO:0000313" key="16">
    <source>
        <dbReference type="Proteomes" id="UP001597013"/>
    </source>
</evidence>
<gene>
    <name evidence="15" type="primary">cls</name>
    <name evidence="15" type="ORF">ACFQ1Q_02835</name>
</gene>
<protein>
    <recommendedName>
        <fullName evidence="12">Cardiolipin synthase</fullName>
        <ecNumber evidence="12">2.7.8.-</ecNumber>
    </recommendedName>
</protein>
<evidence type="ECO:0000256" key="12">
    <source>
        <dbReference type="NCBIfam" id="TIGR04265"/>
    </source>
</evidence>
<evidence type="ECO:0000256" key="11">
    <source>
        <dbReference type="ARBA" id="ARBA00023264"/>
    </source>
</evidence>
<keyword evidence="7 13" id="KW-1133">Transmembrane helix</keyword>
<keyword evidence="9 13" id="KW-0472">Membrane</keyword>
<keyword evidence="11" id="KW-1208">Phospholipid metabolism</keyword>
<dbReference type="CDD" id="cd09112">
    <property type="entry name" value="PLDc_CLS_2"/>
    <property type="match status" value="1"/>
</dbReference>
<dbReference type="RefSeq" id="WP_386127779.1">
    <property type="nucleotide sequence ID" value="NZ_JBHTJL010000009.1"/>
</dbReference>
<reference evidence="16" key="1">
    <citation type="journal article" date="2019" name="Int. J. Syst. Evol. Microbiol.">
        <title>The Global Catalogue of Microorganisms (GCM) 10K type strain sequencing project: providing services to taxonomists for standard genome sequencing and annotation.</title>
        <authorList>
            <consortium name="The Broad Institute Genomics Platform"/>
            <consortium name="The Broad Institute Genome Sequencing Center for Infectious Disease"/>
            <person name="Wu L."/>
            <person name="Ma J."/>
        </authorList>
    </citation>
    <scope>NUCLEOTIDE SEQUENCE [LARGE SCALE GENOMIC DNA]</scope>
    <source>
        <strain evidence="16">CCUG 62215</strain>
    </source>
</reference>
<evidence type="ECO:0000313" key="15">
    <source>
        <dbReference type="EMBL" id="MFD1062169.1"/>
    </source>
</evidence>
<evidence type="ECO:0000256" key="9">
    <source>
        <dbReference type="ARBA" id="ARBA00023136"/>
    </source>
</evidence>
<dbReference type="PANTHER" id="PTHR21248:SF22">
    <property type="entry name" value="PHOSPHOLIPASE D"/>
    <property type="match status" value="1"/>
</dbReference>
<comment type="subcellular location">
    <subcellularLocation>
        <location evidence="1">Cell membrane</location>
        <topology evidence="1">Multi-pass membrane protein</topology>
    </subcellularLocation>
</comment>
<dbReference type="EC" id="2.7.8.-" evidence="12"/>
<evidence type="ECO:0000256" key="5">
    <source>
        <dbReference type="ARBA" id="ARBA00022692"/>
    </source>
</evidence>
<keyword evidence="5 13" id="KW-0812">Transmembrane</keyword>
<dbReference type="Proteomes" id="UP001597013">
    <property type="component" value="Unassembled WGS sequence"/>
</dbReference>
<evidence type="ECO:0000256" key="4">
    <source>
        <dbReference type="ARBA" id="ARBA00022679"/>
    </source>
</evidence>
<dbReference type="InterPro" id="IPR027379">
    <property type="entry name" value="CLS_N"/>
</dbReference>
<feature type="domain" description="PLD phosphodiesterase" evidence="14">
    <location>
        <begin position="210"/>
        <end position="237"/>
    </location>
</feature>
<evidence type="ECO:0000259" key="14">
    <source>
        <dbReference type="PROSITE" id="PS50035"/>
    </source>
</evidence>
<dbReference type="NCBIfam" id="TIGR04265">
    <property type="entry name" value="bac_cardiolipin"/>
    <property type="match status" value="1"/>
</dbReference>
<dbReference type="PANTHER" id="PTHR21248">
    <property type="entry name" value="CARDIOLIPIN SYNTHASE"/>
    <property type="match status" value="1"/>
</dbReference>
<accession>A0ABW3N380</accession>
<evidence type="ECO:0000256" key="2">
    <source>
        <dbReference type="ARBA" id="ARBA00022475"/>
    </source>
</evidence>
<evidence type="ECO:0000256" key="10">
    <source>
        <dbReference type="ARBA" id="ARBA00023209"/>
    </source>
</evidence>
<evidence type="ECO:0000256" key="8">
    <source>
        <dbReference type="ARBA" id="ARBA00023098"/>
    </source>
</evidence>
<dbReference type="PROSITE" id="PS50035">
    <property type="entry name" value="PLD"/>
    <property type="match status" value="2"/>
</dbReference>
<keyword evidence="3" id="KW-0444">Lipid biosynthesis</keyword>
<evidence type="ECO:0000256" key="7">
    <source>
        <dbReference type="ARBA" id="ARBA00022989"/>
    </source>
</evidence>
<keyword evidence="4" id="KW-0808">Transferase</keyword>
<dbReference type="InterPro" id="IPR025202">
    <property type="entry name" value="PLD-like_dom"/>
</dbReference>
<dbReference type="EMBL" id="JBHTJL010000009">
    <property type="protein sequence ID" value="MFD1062169.1"/>
    <property type="molecule type" value="Genomic_DNA"/>
</dbReference>
<sequence length="475" mass="54510">MLTTLIIVYLVLALWAIFSIFLYGSRPSRSIAWLFIVVALPVFGVFLYVLFGINRKRFKFFTLNRLSKRRLYDINNKEELIDEFQHNFKGSKYEALGKLLLESSGFPAVDGNEVELLHDGKSAFEAIFEAVKNAKSFIHLQYYIIEKGEVLDELASLLDEKLKEGVEVRIIYDAIGSYSWKNEAIFQLKKSGAKVFSILPINIKTILSTINYRNHRKLVIIDGDVAFTGGVNITDKYINADESAMGIWEDIHMKIEGPAVDHLHRIFIKDYYFASDEKLLADKKFLPHHKNEGNHLVQVVAGGPDLENSAILHQYVMMIHSAEKKIQIQNPYFIPNKNLIESLKMAALRGVEVFIMVPKQNDSIIAKYSMYSNFEELLKVGVKICVVSEHFFHSKLIIIDNCMASVGSGNFDYRSFEHNYELNVLLYDEKISQELSSNFEELCETSNHLKYESYKDRPLKDKILQGMAKIFSPLL</sequence>
<keyword evidence="16" id="KW-1185">Reference proteome</keyword>
<name>A0ABW3N380_9FLAO</name>
<dbReference type="Pfam" id="PF13091">
    <property type="entry name" value="PLDc_2"/>
    <property type="match status" value="2"/>
</dbReference>
<proteinExistence type="predicted"/>